<feature type="region of interest" description="Disordered" evidence="1">
    <location>
        <begin position="672"/>
        <end position="697"/>
    </location>
</feature>
<accession>A0AB34FBI5</accession>
<organism evidence="2 3">
    <name type="scientific">Purpureocillium lavendulum</name>
    <dbReference type="NCBI Taxonomy" id="1247861"/>
    <lineage>
        <taxon>Eukaryota</taxon>
        <taxon>Fungi</taxon>
        <taxon>Dikarya</taxon>
        <taxon>Ascomycota</taxon>
        <taxon>Pezizomycotina</taxon>
        <taxon>Sordariomycetes</taxon>
        <taxon>Hypocreomycetidae</taxon>
        <taxon>Hypocreales</taxon>
        <taxon>Ophiocordycipitaceae</taxon>
        <taxon>Purpureocillium</taxon>
    </lineage>
</organism>
<feature type="compositionally biased region" description="Gly residues" evidence="1">
    <location>
        <begin position="594"/>
        <end position="606"/>
    </location>
</feature>
<name>A0AB34FBI5_9HYPO</name>
<dbReference type="AlphaFoldDB" id="A0AB34FBI5"/>
<evidence type="ECO:0000256" key="1">
    <source>
        <dbReference type="SAM" id="MobiDB-lite"/>
    </source>
</evidence>
<sequence>MASVSEHQPPEIKIENMDDHATRPTLNMKDLVAKDKQKLLYWMWIATQDDANKEYCSDWHHKRANTHYLNSLDDLASIDLLEPKKHWSQIKIANAEGVVNPKIPPLDEIEIPSPPPRTPPRKIGSGSGDSGSGSGTSGGGSGGGGGTGSDGNAGSGTGSGTSGGGGGGGGTGSDGNAGSGSGSGTSGGGSGGGGTGSDGNAGSGGGGTGSDGNAGSGSGSGGSGGGGGGGGTGSDGNAGSGGGGTGSDGNAGSGSGSGTSGGGGGGGTGSDGNAGSGSGSGTSGGGGGGGTGSDGNAGSGSGSGGSGGGGGGGGTGSDGNAGSGSGSGTSGGGGGGGTGSDGNAGSGSGSGTSGGGTTRASGSPGALPIPSIEAPNPGQRASNGNGEAAPLMTSLASKRNLPGPGKPEAFHPNLWGRRCIVRYGRKEFPLHLVERSPYTAQRAEELGLETFGDGHTLGEKANGKIRVYQSPDFAGIYSVAWPTRLDREIDDDLEKLRPDKGKYVGFCWLRVGWKLKDDEGQYILDSNGEHVIKKCWESRSVLTAMWGPGTAALVYDLATASYRRYCQDQGKEWTPGRSVSPALLRGPSVVPDTGSGGNGPTSGDGGLFLRSSPAPSQNDNQTRNYVSRSPSAIPIPQSTQPAAPAEVHPSFGDVMAYLATPEGKAQIAAALASGQPPAGQRAPALPPHLLPQQVGAY</sequence>
<dbReference type="EMBL" id="JAQHRD010000017">
    <property type="protein sequence ID" value="KAJ6436738.1"/>
    <property type="molecule type" value="Genomic_DNA"/>
</dbReference>
<protein>
    <submittedName>
        <fullName evidence="2">MFS quinate transporter</fullName>
    </submittedName>
</protein>
<dbReference type="PANTHER" id="PTHR31535">
    <property type="match status" value="1"/>
</dbReference>
<gene>
    <name evidence="2" type="ORF">O9K51_10702</name>
</gene>
<keyword evidence="3" id="KW-1185">Reference proteome</keyword>
<feature type="region of interest" description="Disordered" evidence="1">
    <location>
        <begin position="571"/>
        <end position="646"/>
    </location>
</feature>
<dbReference type="PANTHER" id="PTHR31535:SF3">
    <property type="entry name" value="REGULATORY PROTEIN ZESTE"/>
    <property type="match status" value="1"/>
</dbReference>
<feature type="compositionally biased region" description="Polar residues" evidence="1">
    <location>
        <begin position="613"/>
        <end position="641"/>
    </location>
</feature>
<feature type="compositionally biased region" description="Gly residues" evidence="1">
    <location>
        <begin position="125"/>
        <end position="357"/>
    </location>
</feature>
<evidence type="ECO:0000313" key="3">
    <source>
        <dbReference type="Proteomes" id="UP001163105"/>
    </source>
</evidence>
<proteinExistence type="predicted"/>
<feature type="compositionally biased region" description="Basic and acidic residues" evidence="1">
    <location>
        <begin position="8"/>
        <end position="21"/>
    </location>
</feature>
<comment type="caution">
    <text evidence="2">The sequence shown here is derived from an EMBL/GenBank/DDBJ whole genome shotgun (WGS) entry which is preliminary data.</text>
</comment>
<evidence type="ECO:0000313" key="2">
    <source>
        <dbReference type="EMBL" id="KAJ6436738.1"/>
    </source>
</evidence>
<feature type="region of interest" description="Disordered" evidence="1">
    <location>
        <begin position="1"/>
        <end position="21"/>
    </location>
</feature>
<dbReference type="Proteomes" id="UP001163105">
    <property type="component" value="Unassembled WGS sequence"/>
</dbReference>
<reference evidence="2" key="1">
    <citation type="submission" date="2023-01" db="EMBL/GenBank/DDBJ databases">
        <title>The growth and conidiation of Purpureocillium lavendulum are regulated by nitrogen source and histone H3K14 acetylation.</title>
        <authorList>
            <person name="Tang P."/>
            <person name="Han J."/>
            <person name="Zhang C."/>
            <person name="Tang P."/>
            <person name="Qi F."/>
            <person name="Zhang K."/>
            <person name="Liang L."/>
        </authorList>
    </citation>
    <scope>NUCLEOTIDE SEQUENCE</scope>
    <source>
        <strain evidence="2">YMF1.00683</strain>
    </source>
</reference>
<feature type="region of interest" description="Disordered" evidence="1">
    <location>
        <begin position="102"/>
        <end position="388"/>
    </location>
</feature>